<dbReference type="AlphaFoldDB" id="A0A6A5TH67"/>
<dbReference type="EMBL" id="ML977068">
    <property type="protein sequence ID" value="KAF1948237.1"/>
    <property type="molecule type" value="Genomic_DNA"/>
</dbReference>
<name>A0A6A5TH67_9PLEO</name>
<evidence type="ECO:0000313" key="1">
    <source>
        <dbReference type="EMBL" id="KAF1948237.1"/>
    </source>
</evidence>
<proteinExistence type="predicted"/>
<dbReference type="Proteomes" id="UP000800035">
    <property type="component" value="Unassembled WGS sequence"/>
</dbReference>
<keyword evidence="2" id="KW-1185">Reference proteome</keyword>
<accession>A0A6A5TH67</accession>
<reference evidence="1" key="1">
    <citation type="journal article" date="2020" name="Stud. Mycol.">
        <title>101 Dothideomycetes genomes: a test case for predicting lifestyles and emergence of pathogens.</title>
        <authorList>
            <person name="Haridas S."/>
            <person name="Albert R."/>
            <person name="Binder M."/>
            <person name="Bloem J."/>
            <person name="Labutti K."/>
            <person name="Salamov A."/>
            <person name="Andreopoulos B."/>
            <person name="Baker S."/>
            <person name="Barry K."/>
            <person name="Bills G."/>
            <person name="Bluhm B."/>
            <person name="Cannon C."/>
            <person name="Castanera R."/>
            <person name="Culley D."/>
            <person name="Daum C."/>
            <person name="Ezra D."/>
            <person name="Gonzalez J."/>
            <person name="Henrissat B."/>
            <person name="Kuo A."/>
            <person name="Liang C."/>
            <person name="Lipzen A."/>
            <person name="Lutzoni F."/>
            <person name="Magnuson J."/>
            <person name="Mondo S."/>
            <person name="Nolan M."/>
            <person name="Ohm R."/>
            <person name="Pangilinan J."/>
            <person name="Park H.-J."/>
            <person name="Ramirez L."/>
            <person name="Alfaro M."/>
            <person name="Sun H."/>
            <person name="Tritt A."/>
            <person name="Yoshinaga Y."/>
            <person name="Zwiers L.-H."/>
            <person name="Turgeon B."/>
            <person name="Goodwin S."/>
            <person name="Spatafora J."/>
            <person name="Crous P."/>
            <person name="Grigoriev I."/>
        </authorList>
    </citation>
    <scope>NUCLEOTIDE SEQUENCE</scope>
    <source>
        <strain evidence="1">CBS 675.92</strain>
    </source>
</reference>
<protein>
    <submittedName>
        <fullName evidence="1">Uncharacterized protein</fullName>
    </submittedName>
</protein>
<gene>
    <name evidence="1" type="ORF">CC80DRAFT_511513</name>
</gene>
<organism evidence="1 2">
    <name type="scientific">Byssothecium circinans</name>
    <dbReference type="NCBI Taxonomy" id="147558"/>
    <lineage>
        <taxon>Eukaryota</taxon>
        <taxon>Fungi</taxon>
        <taxon>Dikarya</taxon>
        <taxon>Ascomycota</taxon>
        <taxon>Pezizomycotina</taxon>
        <taxon>Dothideomycetes</taxon>
        <taxon>Pleosporomycetidae</taxon>
        <taxon>Pleosporales</taxon>
        <taxon>Massarineae</taxon>
        <taxon>Massarinaceae</taxon>
        <taxon>Byssothecium</taxon>
    </lineage>
</organism>
<sequence>MSCERAKPLSTSNDLTTISADLLNPVRDEVVSRRNKMVEILRNLDQEYYKLDEAQSAPALEAQAIVCSEMIDEIKTLFNEMGTMVNQLDVDSLATAALQLPELKNVVKAIVQELFTKFVDDQRRWLTEFERSDDSITYLEQDLRECAHENRERFCSHRAPPELPELDLYLLVKPWLPIGEMHESLEMVTVIDGYEDAFNAAQTPAEARSAFFDLVEQTYTALSAVQRLAEEFNIDKKTLSDIVGTYKRRLDVDCYYCERRFRKSVLVRYRECRDFVESCARHYVILLKEATDRMEAWGSSPPLDNGDDAAGPFAITPTINGAQNH</sequence>
<evidence type="ECO:0000313" key="2">
    <source>
        <dbReference type="Proteomes" id="UP000800035"/>
    </source>
</evidence>